<proteinExistence type="predicted"/>
<dbReference type="Proteomes" id="UP000320762">
    <property type="component" value="Unassembled WGS sequence"/>
</dbReference>
<reference evidence="1 2" key="1">
    <citation type="journal article" date="2019" name="New Phytol.">
        <title>Comparative genomics reveals unique wood-decay strategies and fruiting body development in the Schizophyllaceae.</title>
        <authorList>
            <person name="Almasi E."/>
            <person name="Sahu N."/>
            <person name="Krizsan K."/>
            <person name="Balint B."/>
            <person name="Kovacs G.M."/>
            <person name="Kiss B."/>
            <person name="Cseklye J."/>
            <person name="Drula E."/>
            <person name="Henrissat B."/>
            <person name="Nagy I."/>
            <person name="Chovatia M."/>
            <person name="Adam C."/>
            <person name="LaButti K."/>
            <person name="Lipzen A."/>
            <person name="Riley R."/>
            <person name="Grigoriev I.V."/>
            <person name="Nagy L.G."/>
        </authorList>
    </citation>
    <scope>NUCLEOTIDE SEQUENCE [LARGE SCALE GENOMIC DNA]</scope>
    <source>
        <strain evidence="1 2">NL-1724</strain>
    </source>
</reference>
<keyword evidence="2" id="KW-1185">Reference proteome</keyword>
<organism evidence="1 2">
    <name type="scientific">Schizophyllum amplum</name>
    <dbReference type="NCBI Taxonomy" id="97359"/>
    <lineage>
        <taxon>Eukaryota</taxon>
        <taxon>Fungi</taxon>
        <taxon>Dikarya</taxon>
        <taxon>Basidiomycota</taxon>
        <taxon>Agaricomycotina</taxon>
        <taxon>Agaricomycetes</taxon>
        <taxon>Agaricomycetidae</taxon>
        <taxon>Agaricales</taxon>
        <taxon>Schizophyllaceae</taxon>
        <taxon>Schizophyllum</taxon>
    </lineage>
</organism>
<sequence length="375" mass="42577">LPIELIDLVVAHSDNITLRTLAETSVYFKHIAYAMLYEEFTIHSDDDINFIRAHVAVQGAVRILNITHRNAPIELPRLPFVVSLNWTCENADAVDQVNSVEISMVLSQIPALRRAKLRLDVDVLTELQEGISTHAHVLESLEIGFPSYAPRFQQCGAIAGFSRLRRLRFCNDKKHDIGAYVEAFVAPISTALTYVCFPPFCSWTSFSNALDCLRSTIEEIELDRFVGLDPYDTYQRLEMPSLKTIIFNIQDIHLSSNALWTLIKDFLAAFQAGRRTSNLRTIRIRTHASAILDAFQAGQTSWRIFEGQHGGGQSPMEWDEWLPNIARNLRMELEIQSLYDPDSWESHVLADAIYSAAQSLGTHRFSARVIHNYLL</sequence>
<comment type="caution">
    <text evidence="1">The sequence shown here is derived from an EMBL/GenBank/DDBJ whole genome shotgun (WGS) entry which is preliminary data.</text>
</comment>
<evidence type="ECO:0008006" key="3">
    <source>
        <dbReference type="Google" id="ProtNLM"/>
    </source>
</evidence>
<evidence type="ECO:0000313" key="1">
    <source>
        <dbReference type="EMBL" id="TRM55963.1"/>
    </source>
</evidence>
<protein>
    <recommendedName>
        <fullName evidence="3">F-box domain-containing protein</fullName>
    </recommendedName>
</protein>
<dbReference type="AlphaFoldDB" id="A0A550BTX8"/>
<evidence type="ECO:0000313" key="2">
    <source>
        <dbReference type="Proteomes" id="UP000320762"/>
    </source>
</evidence>
<dbReference type="EMBL" id="VDMD01000084">
    <property type="protein sequence ID" value="TRM55963.1"/>
    <property type="molecule type" value="Genomic_DNA"/>
</dbReference>
<feature type="non-terminal residue" evidence="1">
    <location>
        <position position="1"/>
    </location>
</feature>
<name>A0A550BTX8_9AGAR</name>
<gene>
    <name evidence="1" type="ORF">BD626DRAFT_414888</name>
</gene>
<accession>A0A550BTX8</accession>